<dbReference type="Pfam" id="PF07690">
    <property type="entry name" value="MFS_1"/>
    <property type="match status" value="1"/>
</dbReference>
<dbReference type="InterPro" id="IPR050189">
    <property type="entry name" value="MFS_Efflux_Transporters"/>
</dbReference>
<accession>E1RAJ0</accession>
<keyword evidence="2" id="KW-1003">Cell membrane</keyword>
<dbReference type="eggNOG" id="COG2271">
    <property type="taxonomic scope" value="Bacteria"/>
</dbReference>
<feature type="transmembrane region" description="Helical" evidence="6">
    <location>
        <begin position="179"/>
        <end position="198"/>
    </location>
</feature>
<feature type="transmembrane region" description="Helical" evidence="6">
    <location>
        <begin position="319"/>
        <end position="338"/>
    </location>
</feature>
<evidence type="ECO:0000259" key="7">
    <source>
        <dbReference type="PROSITE" id="PS50850"/>
    </source>
</evidence>
<keyword evidence="4 6" id="KW-1133">Transmembrane helix</keyword>
<comment type="subcellular location">
    <subcellularLocation>
        <location evidence="1">Cell membrane</location>
        <topology evidence="1">Multi-pass membrane protein</topology>
    </subcellularLocation>
</comment>
<dbReference type="HOGENOM" id="CLU_043790_0_0_12"/>
<dbReference type="OrthoDB" id="9773404at2"/>
<dbReference type="SUPFAM" id="SSF103473">
    <property type="entry name" value="MFS general substrate transporter"/>
    <property type="match status" value="1"/>
</dbReference>
<dbReference type="CDD" id="cd06174">
    <property type="entry name" value="MFS"/>
    <property type="match status" value="1"/>
</dbReference>
<protein>
    <submittedName>
        <fullName evidence="8">Major facilitator superfamily MFS_1</fullName>
    </submittedName>
</protein>
<gene>
    <name evidence="8" type="ordered locus">Spirs_3260</name>
</gene>
<reference evidence="8 9" key="1">
    <citation type="journal article" date="2010" name="Stand. Genomic Sci.">
        <title>Complete genome sequence of Spirochaeta smaragdinae type strain (SEBR 4228).</title>
        <authorList>
            <person name="Mavromatis K."/>
            <person name="Yasawong M."/>
            <person name="Chertkov O."/>
            <person name="Lapidus A."/>
            <person name="Lucas S."/>
            <person name="Nolan M."/>
            <person name="Del Rio T.G."/>
            <person name="Tice H."/>
            <person name="Cheng J.F."/>
            <person name="Pitluck S."/>
            <person name="Liolios K."/>
            <person name="Ivanova N."/>
            <person name="Tapia R."/>
            <person name="Han C."/>
            <person name="Bruce D."/>
            <person name="Goodwin L."/>
            <person name="Pati A."/>
            <person name="Chen A."/>
            <person name="Palaniappan K."/>
            <person name="Land M."/>
            <person name="Hauser L."/>
            <person name="Chang Y.J."/>
            <person name="Jeffries C.D."/>
            <person name="Detter J.C."/>
            <person name="Rohde M."/>
            <person name="Brambilla E."/>
            <person name="Spring S."/>
            <person name="Goker M."/>
            <person name="Sikorski J."/>
            <person name="Woyke T."/>
            <person name="Bristow J."/>
            <person name="Eisen J.A."/>
            <person name="Markowitz V."/>
            <person name="Hugenholtz P."/>
            <person name="Klenk H.P."/>
            <person name="Kyrpides N.C."/>
        </authorList>
    </citation>
    <scope>NUCLEOTIDE SEQUENCE [LARGE SCALE GENOMIC DNA]</scope>
    <source>
        <strain evidence="9">DSM 11293 / JCM 15392 / SEBR 4228</strain>
    </source>
</reference>
<feature type="transmembrane region" description="Helical" evidence="6">
    <location>
        <begin position="295"/>
        <end position="313"/>
    </location>
</feature>
<dbReference type="Gene3D" id="1.20.1250.20">
    <property type="entry name" value="MFS general substrate transporter like domains"/>
    <property type="match status" value="2"/>
</dbReference>
<feature type="transmembrane region" description="Helical" evidence="6">
    <location>
        <begin position="386"/>
        <end position="411"/>
    </location>
</feature>
<evidence type="ECO:0000256" key="4">
    <source>
        <dbReference type="ARBA" id="ARBA00022989"/>
    </source>
</evidence>
<evidence type="ECO:0000313" key="8">
    <source>
        <dbReference type="EMBL" id="ADK82358.1"/>
    </source>
</evidence>
<dbReference type="STRING" id="573413.Spirs_3260"/>
<feature type="transmembrane region" description="Helical" evidence="6">
    <location>
        <begin position="16"/>
        <end position="35"/>
    </location>
</feature>
<dbReference type="PANTHER" id="PTHR43124">
    <property type="entry name" value="PURINE EFFLUX PUMP PBUE"/>
    <property type="match status" value="1"/>
</dbReference>
<dbReference type="EMBL" id="CP002116">
    <property type="protein sequence ID" value="ADK82358.1"/>
    <property type="molecule type" value="Genomic_DNA"/>
</dbReference>
<evidence type="ECO:0000256" key="1">
    <source>
        <dbReference type="ARBA" id="ARBA00004651"/>
    </source>
</evidence>
<feature type="transmembrane region" description="Helical" evidence="6">
    <location>
        <begin position="83"/>
        <end position="101"/>
    </location>
</feature>
<feature type="domain" description="Major facilitator superfamily (MFS) profile" evidence="7">
    <location>
        <begin position="17"/>
        <end position="413"/>
    </location>
</feature>
<feature type="transmembrane region" description="Helical" evidence="6">
    <location>
        <begin position="55"/>
        <end position="76"/>
    </location>
</feature>
<feature type="transmembrane region" description="Helical" evidence="6">
    <location>
        <begin position="107"/>
        <end position="124"/>
    </location>
</feature>
<dbReference type="PANTHER" id="PTHR43124:SF3">
    <property type="entry name" value="CHLORAMPHENICOL EFFLUX PUMP RV0191"/>
    <property type="match status" value="1"/>
</dbReference>
<sequence length="433" mass="46694">MKNIKLLGLDKTYKQWLTLMAIFMGGGTIYKLAYIRDVYYTQMMAATGATNVQMGLMMTAFAATCVFCFLPGGWLVDLFPAKYLVSAGLIITGIAGLVEATLPPMKVILVIQGIYGISTTLLFWESMFKGVRLLGNKNEQGRLFGILEGGRGITGTVISFISLAVYAKLGSDKLGMRGAMFVYAIALIIFGLIALFMMEKNEVEGRVDAIKALKGLGKVCTLPKVWIAGCIVWMGYASYNGLSYFSPYLVKVLGVSQTATSAISIVRTYLFAIICAPIAGMIADKMGSRINFLKYVFALGTIMCAATIVLSVLDCGIGVFIFIMLVVAAIILAMRGTYYSTTAEIGIPIVLSGAALGLISQLGNAPDLYISALYGWFLDAYPGKQGYLMVFGTMAVQFLIACILCIVLHGMNKRDAANNKKVVFDIEGGDVID</sequence>
<dbReference type="Proteomes" id="UP000002318">
    <property type="component" value="Chromosome"/>
</dbReference>
<evidence type="ECO:0000256" key="5">
    <source>
        <dbReference type="ARBA" id="ARBA00023136"/>
    </source>
</evidence>
<dbReference type="InterPro" id="IPR036259">
    <property type="entry name" value="MFS_trans_sf"/>
</dbReference>
<keyword evidence="3 6" id="KW-0812">Transmembrane</keyword>
<feature type="transmembrane region" description="Helical" evidence="6">
    <location>
        <begin position="345"/>
        <end position="366"/>
    </location>
</feature>
<feature type="transmembrane region" description="Helical" evidence="6">
    <location>
        <begin position="259"/>
        <end position="283"/>
    </location>
</feature>
<organism evidence="8 9">
    <name type="scientific">Sediminispirochaeta smaragdinae (strain DSM 11293 / JCM 15392 / SEBR 4228)</name>
    <name type="common">Spirochaeta smaragdinae</name>
    <dbReference type="NCBI Taxonomy" id="573413"/>
    <lineage>
        <taxon>Bacteria</taxon>
        <taxon>Pseudomonadati</taxon>
        <taxon>Spirochaetota</taxon>
        <taxon>Spirochaetia</taxon>
        <taxon>Spirochaetales</taxon>
        <taxon>Spirochaetaceae</taxon>
        <taxon>Sediminispirochaeta</taxon>
    </lineage>
</organism>
<proteinExistence type="predicted"/>
<evidence type="ECO:0000256" key="6">
    <source>
        <dbReference type="SAM" id="Phobius"/>
    </source>
</evidence>
<dbReference type="PROSITE" id="PS50850">
    <property type="entry name" value="MFS"/>
    <property type="match status" value="1"/>
</dbReference>
<dbReference type="InterPro" id="IPR011701">
    <property type="entry name" value="MFS"/>
</dbReference>
<evidence type="ECO:0000313" key="9">
    <source>
        <dbReference type="Proteomes" id="UP000002318"/>
    </source>
</evidence>
<keyword evidence="9" id="KW-1185">Reference proteome</keyword>
<dbReference type="GO" id="GO:0022857">
    <property type="term" value="F:transmembrane transporter activity"/>
    <property type="evidence" value="ECO:0007669"/>
    <property type="project" value="InterPro"/>
</dbReference>
<feature type="transmembrane region" description="Helical" evidence="6">
    <location>
        <begin position="145"/>
        <end position="167"/>
    </location>
</feature>
<dbReference type="AlphaFoldDB" id="E1RAJ0"/>
<evidence type="ECO:0000256" key="2">
    <source>
        <dbReference type="ARBA" id="ARBA00022475"/>
    </source>
</evidence>
<keyword evidence="5 6" id="KW-0472">Membrane</keyword>
<name>E1RAJ0_SEDSS</name>
<dbReference type="RefSeq" id="WP_013255817.1">
    <property type="nucleotide sequence ID" value="NC_014364.1"/>
</dbReference>
<dbReference type="GO" id="GO:0005886">
    <property type="term" value="C:plasma membrane"/>
    <property type="evidence" value="ECO:0007669"/>
    <property type="project" value="UniProtKB-SubCell"/>
</dbReference>
<dbReference type="InterPro" id="IPR020846">
    <property type="entry name" value="MFS_dom"/>
</dbReference>
<dbReference type="KEGG" id="ssm:Spirs_3260"/>
<feature type="transmembrane region" description="Helical" evidence="6">
    <location>
        <begin position="219"/>
        <end position="239"/>
    </location>
</feature>
<evidence type="ECO:0000256" key="3">
    <source>
        <dbReference type="ARBA" id="ARBA00022692"/>
    </source>
</evidence>